<evidence type="ECO:0000256" key="1">
    <source>
        <dbReference type="ARBA" id="ARBA00009865"/>
    </source>
</evidence>
<dbReference type="KEGG" id="bcae:A4V03_14945"/>
<reference evidence="7" key="1">
    <citation type="submission" date="2016-04" db="EMBL/GenBank/DDBJ databases">
        <title>Complete Genome Sequences of Twelve Strains of a Stable Defined Moderately Diverse Mouse Microbiota 2 (sDMDMm2).</title>
        <authorList>
            <person name="Uchimura Y."/>
            <person name="Wyss M."/>
            <person name="Brugiroux S."/>
            <person name="Limenitakis J.P."/>
            <person name="Stecher B."/>
            <person name="McCoy K.D."/>
            <person name="Macpherson A.J."/>
        </authorList>
    </citation>
    <scope>NUCLEOTIDE SEQUENCE [LARGE SCALE GENOMIC DNA]</scope>
    <source>
        <strain evidence="7">I48</strain>
    </source>
</reference>
<dbReference type="CDD" id="cd18820">
    <property type="entry name" value="GH43_LbAraf43-like"/>
    <property type="match status" value="1"/>
</dbReference>
<dbReference type="GeneID" id="82188437"/>
<dbReference type="RefSeq" id="WP_084081164.1">
    <property type="nucleotide sequence ID" value="NZ_CAPDLJ010000021.1"/>
</dbReference>
<keyword evidence="7" id="KW-1185">Reference proteome</keyword>
<sequence>MIRLIHIVGILACLFSNFSCQYKATTFHASGTIDSASCYTNPLLSIGGPAFGALFHNGMYYYIRGVDDKICLWALKDITEITHEPTKTIWPVNDSQSYSHIWDPQIHYINGKWYVYFSMDDGDSDNRQLHVLENASPDPLEGEFVLKGKISTDPHNNLAIYGHPFVHKGKLYLLWSGWKNKRIFEEMQCLYIAEMSDPWTLASERVLISEPKYEWECQWVGTDGNKAAYPVYVNEMPFLFHSRDKDKLLVYYSASANWTPYHCIGLLVTSADSDPLSPASWTKLSEPVFRQSPENNAYAPGNICFVPSPDYKEWYMLYLVRNSLHDMLMVDSRSLRMQPIGWDEEGLPLLGKPAKEGEVFRKPSGL</sequence>
<organism evidence="6 7">
    <name type="scientific">Bacteroides caecimuris</name>
    <dbReference type="NCBI Taxonomy" id="1796613"/>
    <lineage>
        <taxon>Bacteria</taxon>
        <taxon>Pseudomonadati</taxon>
        <taxon>Bacteroidota</taxon>
        <taxon>Bacteroidia</taxon>
        <taxon>Bacteroidales</taxon>
        <taxon>Bacteroidaceae</taxon>
        <taxon>Bacteroides</taxon>
    </lineage>
</organism>
<protein>
    <submittedName>
        <fullName evidence="6">Glycosyl hydrolase</fullName>
    </submittedName>
</protein>
<keyword evidence="4 5" id="KW-0326">Glycosidase</keyword>
<evidence type="ECO:0000313" key="7">
    <source>
        <dbReference type="Proteomes" id="UP000092631"/>
    </source>
</evidence>
<dbReference type="PANTHER" id="PTHR43817">
    <property type="entry name" value="GLYCOSYL HYDROLASE"/>
    <property type="match status" value="1"/>
</dbReference>
<dbReference type="SUPFAM" id="SSF75005">
    <property type="entry name" value="Arabinanase/levansucrase/invertase"/>
    <property type="match status" value="1"/>
</dbReference>
<dbReference type="GO" id="GO:0004553">
    <property type="term" value="F:hydrolase activity, hydrolyzing O-glycosyl compounds"/>
    <property type="evidence" value="ECO:0007669"/>
    <property type="project" value="InterPro"/>
</dbReference>
<comment type="similarity">
    <text evidence="1 5">Belongs to the glycosyl hydrolase 43 family.</text>
</comment>
<dbReference type="Proteomes" id="UP000092631">
    <property type="component" value="Chromosome"/>
</dbReference>
<evidence type="ECO:0000256" key="2">
    <source>
        <dbReference type="ARBA" id="ARBA00022729"/>
    </source>
</evidence>
<dbReference type="OrthoDB" id="177947at2"/>
<evidence type="ECO:0000256" key="5">
    <source>
        <dbReference type="RuleBase" id="RU361187"/>
    </source>
</evidence>
<dbReference type="Gene3D" id="2.115.10.20">
    <property type="entry name" value="Glycosyl hydrolase domain, family 43"/>
    <property type="match status" value="1"/>
</dbReference>
<dbReference type="AlphaFoldDB" id="A0A1C7H7U1"/>
<dbReference type="Pfam" id="PF04616">
    <property type="entry name" value="Glyco_hydro_43"/>
    <property type="match status" value="1"/>
</dbReference>
<keyword evidence="2" id="KW-0732">Signal</keyword>
<name>A0A1C7H7U1_9BACE</name>
<dbReference type="InterPro" id="IPR023296">
    <property type="entry name" value="Glyco_hydro_beta-prop_sf"/>
</dbReference>
<keyword evidence="3 5" id="KW-0378">Hydrolase</keyword>
<proteinExistence type="inferred from homology"/>
<dbReference type="GO" id="GO:0005975">
    <property type="term" value="P:carbohydrate metabolic process"/>
    <property type="evidence" value="ECO:0007669"/>
    <property type="project" value="InterPro"/>
</dbReference>
<evidence type="ECO:0000256" key="3">
    <source>
        <dbReference type="ARBA" id="ARBA00022801"/>
    </source>
</evidence>
<evidence type="ECO:0000256" key="4">
    <source>
        <dbReference type="ARBA" id="ARBA00023295"/>
    </source>
</evidence>
<dbReference type="EMBL" id="CP015401">
    <property type="protein sequence ID" value="ANU59871.2"/>
    <property type="molecule type" value="Genomic_DNA"/>
</dbReference>
<evidence type="ECO:0000313" key="6">
    <source>
        <dbReference type="EMBL" id="ANU59871.2"/>
    </source>
</evidence>
<accession>A0A1C7H7U1</accession>
<dbReference type="InterPro" id="IPR006710">
    <property type="entry name" value="Glyco_hydro_43"/>
</dbReference>
<gene>
    <name evidence="6" type="ORF">A4V03_14945</name>
</gene>
<dbReference type="PANTHER" id="PTHR43817:SF1">
    <property type="entry name" value="HYDROLASE, FAMILY 43, PUTATIVE (AFU_ORTHOLOGUE AFUA_3G01660)-RELATED"/>
    <property type="match status" value="1"/>
</dbReference>